<dbReference type="Pfam" id="PF00398">
    <property type="entry name" value="RrnaAD"/>
    <property type="match status" value="1"/>
</dbReference>
<dbReference type="RefSeq" id="WP_085863057.1">
    <property type="nucleotide sequence ID" value="NZ_FWFT01000001.1"/>
</dbReference>
<feature type="binding site" evidence="7 8">
    <location>
        <position position="29"/>
    </location>
    <ligand>
        <name>S-adenosyl-L-methionine</name>
        <dbReference type="ChEBI" id="CHEBI:59789"/>
    </ligand>
</feature>
<keyword evidence="2 7" id="KW-0698">rRNA processing</keyword>
<dbReference type="OrthoDB" id="9814755at2"/>
<feature type="binding site" evidence="7 8">
    <location>
        <position position="121"/>
    </location>
    <ligand>
        <name>S-adenosyl-L-methionine</name>
        <dbReference type="ChEBI" id="CHEBI:59789"/>
    </ligand>
</feature>
<dbReference type="FunFam" id="1.10.8.100:FF:000001">
    <property type="entry name" value="Ribosomal RNA small subunit methyltransferase A"/>
    <property type="match status" value="1"/>
</dbReference>
<dbReference type="Gene3D" id="3.40.50.150">
    <property type="entry name" value="Vaccinia Virus protein VP39"/>
    <property type="match status" value="1"/>
</dbReference>
<dbReference type="PROSITE" id="PS51689">
    <property type="entry name" value="SAM_RNA_A_N6_MT"/>
    <property type="match status" value="1"/>
</dbReference>
<evidence type="ECO:0000256" key="7">
    <source>
        <dbReference type="HAMAP-Rule" id="MF_00607"/>
    </source>
</evidence>
<evidence type="ECO:0000256" key="2">
    <source>
        <dbReference type="ARBA" id="ARBA00022552"/>
    </source>
</evidence>
<dbReference type="SMART" id="SM00650">
    <property type="entry name" value="rADc"/>
    <property type="match status" value="1"/>
</dbReference>
<evidence type="ECO:0000313" key="10">
    <source>
        <dbReference type="EMBL" id="SLN18615.1"/>
    </source>
</evidence>
<comment type="catalytic activity">
    <reaction evidence="7">
        <text>adenosine(1518)/adenosine(1519) in 16S rRNA + 4 S-adenosyl-L-methionine = N(6)-dimethyladenosine(1518)/N(6)-dimethyladenosine(1519) in 16S rRNA + 4 S-adenosyl-L-homocysteine + 4 H(+)</text>
        <dbReference type="Rhea" id="RHEA:19609"/>
        <dbReference type="Rhea" id="RHEA-COMP:10232"/>
        <dbReference type="Rhea" id="RHEA-COMP:10233"/>
        <dbReference type="ChEBI" id="CHEBI:15378"/>
        <dbReference type="ChEBI" id="CHEBI:57856"/>
        <dbReference type="ChEBI" id="CHEBI:59789"/>
        <dbReference type="ChEBI" id="CHEBI:74411"/>
        <dbReference type="ChEBI" id="CHEBI:74493"/>
        <dbReference type="EC" id="2.1.1.182"/>
    </reaction>
</comment>
<dbReference type="AlphaFoldDB" id="A0A1Y5RIT3"/>
<feature type="binding site" evidence="7 8">
    <location>
        <position position="27"/>
    </location>
    <ligand>
        <name>S-adenosyl-L-methionine</name>
        <dbReference type="ChEBI" id="CHEBI:59789"/>
    </ligand>
</feature>
<keyword evidence="6 7" id="KW-0694">RNA-binding</keyword>
<protein>
    <recommendedName>
        <fullName evidence="7">Ribosomal RNA small subunit methyltransferase A</fullName>
        <ecNumber evidence="7">2.1.1.182</ecNumber>
    </recommendedName>
    <alternativeName>
        <fullName evidence="7">16S rRNA (adenine(1518)-N(6)/adenine(1519)-N(6))-dimethyltransferase</fullName>
    </alternativeName>
    <alternativeName>
        <fullName evidence="7">16S rRNA dimethyladenosine transferase</fullName>
    </alternativeName>
    <alternativeName>
        <fullName evidence="7">16S rRNA dimethylase</fullName>
    </alternativeName>
    <alternativeName>
        <fullName evidence="7">S-adenosylmethionine-6-N', N'-adenosyl(rRNA) dimethyltransferase</fullName>
    </alternativeName>
</protein>
<dbReference type="Gene3D" id="1.10.8.100">
    <property type="entry name" value="Ribosomal RNA adenine dimethylase-like, domain 2"/>
    <property type="match status" value="1"/>
</dbReference>
<feature type="binding site" evidence="7 8">
    <location>
        <position position="76"/>
    </location>
    <ligand>
        <name>S-adenosyl-L-methionine</name>
        <dbReference type="ChEBI" id="CHEBI:59789"/>
    </ligand>
</feature>
<feature type="domain" description="Ribosomal RNA adenine methylase transferase N-terminal" evidence="9">
    <location>
        <begin position="34"/>
        <end position="209"/>
    </location>
</feature>
<dbReference type="GO" id="GO:0052908">
    <property type="term" value="F:16S rRNA (adenine(1518)-N(6)/adenine(1519)-N(6))-dimethyltransferase activity"/>
    <property type="evidence" value="ECO:0007669"/>
    <property type="project" value="UniProtKB-EC"/>
</dbReference>
<comment type="similarity">
    <text evidence="7">Belongs to the class I-like SAM-binding methyltransferase superfamily. rRNA adenine N(6)-methyltransferase family. RsmA subfamily.</text>
</comment>
<dbReference type="Proteomes" id="UP000193623">
    <property type="component" value="Unassembled WGS sequence"/>
</dbReference>
<organism evidence="10 11">
    <name type="scientific">Pseudooctadecabacter jejudonensis</name>
    <dbReference type="NCBI Taxonomy" id="1391910"/>
    <lineage>
        <taxon>Bacteria</taxon>
        <taxon>Pseudomonadati</taxon>
        <taxon>Pseudomonadota</taxon>
        <taxon>Alphaproteobacteria</taxon>
        <taxon>Rhodobacterales</taxon>
        <taxon>Paracoccaceae</taxon>
        <taxon>Pseudooctadecabacter</taxon>
    </lineage>
</organism>
<dbReference type="EMBL" id="FWFT01000001">
    <property type="protein sequence ID" value="SLN18615.1"/>
    <property type="molecule type" value="Genomic_DNA"/>
</dbReference>
<evidence type="ECO:0000256" key="6">
    <source>
        <dbReference type="ARBA" id="ARBA00022884"/>
    </source>
</evidence>
<evidence type="ECO:0000256" key="1">
    <source>
        <dbReference type="ARBA" id="ARBA00022490"/>
    </source>
</evidence>
<dbReference type="InterPro" id="IPR001737">
    <property type="entry name" value="KsgA/Erm"/>
</dbReference>
<dbReference type="SUPFAM" id="SSF53335">
    <property type="entry name" value="S-adenosyl-L-methionine-dependent methyltransferases"/>
    <property type="match status" value="1"/>
</dbReference>
<gene>
    <name evidence="7 10" type="primary">rsmA</name>
    <name evidence="7" type="synonym">ksgA</name>
    <name evidence="10" type="ORF">PSJ8397_00612</name>
</gene>
<evidence type="ECO:0000313" key="11">
    <source>
        <dbReference type="Proteomes" id="UP000193623"/>
    </source>
</evidence>
<evidence type="ECO:0000256" key="5">
    <source>
        <dbReference type="ARBA" id="ARBA00022691"/>
    </source>
</evidence>
<dbReference type="InterPro" id="IPR011530">
    <property type="entry name" value="rRNA_adenine_dimethylase"/>
</dbReference>
<evidence type="ECO:0000259" key="9">
    <source>
        <dbReference type="SMART" id="SM00650"/>
    </source>
</evidence>
<dbReference type="InterPro" id="IPR020596">
    <property type="entry name" value="rRNA_Ade_Mease_Trfase_CS"/>
</dbReference>
<comment type="function">
    <text evidence="7">Specifically dimethylates two adjacent adenosines (A1518 and A1519) in the loop of a conserved hairpin near the 3'-end of 16S rRNA in the 30S particle. May play a critical role in biogenesis of 30S subunits.</text>
</comment>
<evidence type="ECO:0000256" key="8">
    <source>
        <dbReference type="PROSITE-ProRule" id="PRU01026"/>
    </source>
</evidence>
<accession>A0A1Y5RIT3</accession>
<keyword evidence="1 7" id="KW-0963">Cytoplasm</keyword>
<dbReference type="InterPro" id="IPR020598">
    <property type="entry name" value="rRNA_Ade_methylase_Trfase_N"/>
</dbReference>
<dbReference type="EC" id="2.1.1.182" evidence="7"/>
<dbReference type="CDD" id="cd02440">
    <property type="entry name" value="AdoMet_MTases"/>
    <property type="match status" value="1"/>
</dbReference>
<proteinExistence type="inferred from homology"/>
<name>A0A1Y5RIT3_9RHOB</name>
<keyword evidence="11" id="KW-1185">Reference proteome</keyword>
<dbReference type="HAMAP" id="MF_00607">
    <property type="entry name" value="16SrRNA_methyltr_A"/>
    <property type="match status" value="1"/>
</dbReference>
<dbReference type="PROSITE" id="PS01131">
    <property type="entry name" value="RRNA_A_DIMETH"/>
    <property type="match status" value="1"/>
</dbReference>
<dbReference type="GO" id="GO:0003723">
    <property type="term" value="F:RNA binding"/>
    <property type="evidence" value="ECO:0007669"/>
    <property type="project" value="UniProtKB-UniRule"/>
</dbReference>
<feature type="binding site" evidence="7 8">
    <location>
        <position position="102"/>
    </location>
    <ligand>
        <name>S-adenosyl-L-methionine</name>
        <dbReference type="ChEBI" id="CHEBI:59789"/>
    </ligand>
</feature>
<reference evidence="10 11" key="1">
    <citation type="submission" date="2017-03" db="EMBL/GenBank/DDBJ databases">
        <authorList>
            <person name="Afonso C.L."/>
            <person name="Miller P.J."/>
            <person name="Scott M.A."/>
            <person name="Spackman E."/>
            <person name="Goraichik I."/>
            <person name="Dimitrov K.M."/>
            <person name="Suarez D.L."/>
            <person name="Swayne D.E."/>
        </authorList>
    </citation>
    <scope>NUCLEOTIDE SEQUENCE [LARGE SCALE GENOMIC DNA]</scope>
    <source>
        <strain evidence="10 11">CECT 8397</strain>
    </source>
</reference>
<keyword evidence="5 7" id="KW-0949">S-adenosyl-L-methionine</keyword>
<dbReference type="PANTHER" id="PTHR11727">
    <property type="entry name" value="DIMETHYLADENOSINE TRANSFERASE"/>
    <property type="match status" value="1"/>
</dbReference>
<keyword evidence="4 7" id="KW-0808">Transferase</keyword>
<feature type="binding site" evidence="7 8">
    <location>
        <position position="54"/>
    </location>
    <ligand>
        <name>S-adenosyl-L-methionine</name>
        <dbReference type="ChEBI" id="CHEBI:59789"/>
    </ligand>
</feature>
<keyword evidence="3 7" id="KW-0489">Methyltransferase</keyword>
<dbReference type="InterPro" id="IPR023165">
    <property type="entry name" value="rRNA_Ade_diMease-like_C"/>
</dbReference>
<comment type="subcellular location">
    <subcellularLocation>
        <location evidence="7">Cytoplasm</location>
    </subcellularLocation>
</comment>
<dbReference type="InterPro" id="IPR029063">
    <property type="entry name" value="SAM-dependent_MTases_sf"/>
</dbReference>
<sequence>MSIDTLPPLRQVIDTHGLAAKKSLGQNFLLDLNLTAKIARLSGDNTGHDVLEIGPGPGGLTRGLLAEGARCVLAIEKDERCLPALAEIAAAYPERLEVMCGDALDVNPLDHLTPPIRVAANLPYNVGTELLVRWLTPPAWPPFWETLTLMFQREVAQRITAEPGSKAYGRLAILAQWRADARIVLNLPPEAFSPPPKVSSAVVHLTALPAPRYPADAKMLQHVTATAFNQRRKMLRASLKGLSPAIEDHLGAADIKPTDRAEQIDLERFCALARSLKSEN</sequence>
<dbReference type="PANTHER" id="PTHR11727:SF7">
    <property type="entry name" value="DIMETHYLADENOSINE TRANSFERASE-RELATED"/>
    <property type="match status" value="1"/>
</dbReference>
<evidence type="ECO:0000256" key="4">
    <source>
        <dbReference type="ARBA" id="ARBA00022679"/>
    </source>
</evidence>
<evidence type="ECO:0000256" key="3">
    <source>
        <dbReference type="ARBA" id="ARBA00022603"/>
    </source>
</evidence>
<dbReference type="NCBIfam" id="TIGR00755">
    <property type="entry name" value="ksgA"/>
    <property type="match status" value="1"/>
</dbReference>
<dbReference type="GO" id="GO:0005829">
    <property type="term" value="C:cytosol"/>
    <property type="evidence" value="ECO:0007669"/>
    <property type="project" value="TreeGrafter"/>
</dbReference>